<organism evidence="1 2">
    <name type="scientific">Chlamydomonas incerta</name>
    <dbReference type="NCBI Taxonomy" id="51695"/>
    <lineage>
        <taxon>Eukaryota</taxon>
        <taxon>Viridiplantae</taxon>
        <taxon>Chlorophyta</taxon>
        <taxon>core chlorophytes</taxon>
        <taxon>Chlorophyceae</taxon>
        <taxon>CS clade</taxon>
        <taxon>Chlamydomonadales</taxon>
        <taxon>Chlamydomonadaceae</taxon>
        <taxon>Chlamydomonas</taxon>
    </lineage>
</organism>
<dbReference type="EMBL" id="JAEHOC010000086">
    <property type="protein sequence ID" value="KAG2423080.1"/>
    <property type="molecule type" value="Genomic_DNA"/>
</dbReference>
<name>A0A835SME3_CHLIN</name>
<dbReference type="AlphaFoldDB" id="A0A835SME3"/>
<reference evidence="1" key="1">
    <citation type="journal article" date="2020" name="bioRxiv">
        <title>Comparative genomics of Chlamydomonas.</title>
        <authorList>
            <person name="Craig R.J."/>
            <person name="Hasan A.R."/>
            <person name="Ness R.W."/>
            <person name="Keightley P.D."/>
        </authorList>
    </citation>
    <scope>NUCLEOTIDE SEQUENCE</scope>
    <source>
        <strain evidence="1">SAG 7.73</strain>
    </source>
</reference>
<evidence type="ECO:0000313" key="1">
    <source>
        <dbReference type="EMBL" id="KAG2423080.1"/>
    </source>
</evidence>
<protein>
    <submittedName>
        <fullName evidence="1">Uncharacterized protein</fullName>
    </submittedName>
</protein>
<keyword evidence="2" id="KW-1185">Reference proteome</keyword>
<sequence>MTAAGLDGGGTARTAAAGYGGTPAGGGGCCPMVTAGQGGNVACRGCPRVVTSRVELRGELVITALVTMSHHWVASLIAC</sequence>
<dbReference type="Proteomes" id="UP000650467">
    <property type="component" value="Unassembled WGS sequence"/>
</dbReference>
<evidence type="ECO:0000313" key="2">
    <source>
        <dbReference type="Proteomes" id="UP000650467"/>
    </source>
</evidence>
<accession>A0A835SME3</accession>
<gene>
    <name evidence="1" type="ORF">HXX76_002307</name>
</gene>
<proteinExistence type="predicted"/>
<comment type="caution">
    <text evidence="1">The sequence shown here is derived from an EMBL/GenBank/DDBJ whole genome shotgun (WGS) entry which is preliminary data.</text>
</comment>